<name>A0ABX6J1I7_9LACO</name>
<proteinExistence type="predicted"/>
<dbReference type="EMBL" id="CP029684">
    <property type="protein sequence ID" value="QHW12504.1"/>
    <property type="molecule type" value="Genomic_DNA"/>
</dbReference>
<evidence type="ECO:0000313" key="3">
    <source>
        <dbReference type="Proteomes" id="UP000286907"/>
    </source>
</evidence>
<keyword evidence="1" id="KW-0812">Transmembrane</keyword>
<organism evidence="2 3">
    <name type="scientific">Oenococcus sicerae</name>
    <dbReference type="NCBI Taxonomy" id="2203724"/>
    <lineage>
        <taxon>Bacteria</taxon>
        <taxon>Bacillati</taxon>
        <taxon>Bacillota</taxon>
        <taxon>Bacilli</taxon>
        <taxon>Lactobacillales</taxon>
        <taxon>Lactobacillaceae</taxon>
        <taxon>Oenococcus</taxon>
    </lineage>
</organism>
<keyword evidence="1" id="KW-0472">Membrane</keyword>
<dbReference type="Proteomes" id="UP000286907">
    <property type="component" value="Chromosome"/>
</dbReference>
<feature type="transmembrane region" description="Helical" evidence="1">
    <location>
        <begin position="26"/>
        <end position="44"/>
    </location>
</feature>
<reference evidence="2 3" key="1">
    <citation type="journal article" date="2019" name="Syst. Appl. Microbiol.">
        <title>Oenococcus sicerae sp. nov., isolated from French cider.</title>
        <authorList>
            <person name="Cousin F.J."/>
            <person name="Le Guellec R."/>
            <person name="Chagnot C."/>
            <person name="Goux D."/>
            <person name="Dalmasso M."/>
            <person name="Laplace J.M."/>
            <person name="Cretenet M."/>
        </authorList>
    </citation>
    <scope>NUCLEOTIDE SEQUENCE [LARGE SCALE GENOMIC DNA]</scope>
    <source>
        <strain evidence="2 3">UCMA 15228</strain>
    </source>
</reference>
<gene>
    <name evidence="2" type="ORF">DLJ48_08640</name>
</gene>
<protein>
    <submittedName>
        <fullName evidence="2">Uncharacterized protein</fullName>
    </submittedName>
</protein>
<sequence>MNKLENENSDLRFENLRLKTKLHSRFWTGLFIGWLLSFIFGWLIS</sequence>
<accession>A0ABX6J1I7</accession>
<keyword evidence="1" id="KW-1133">Transmembrane helix</keyword>
<dbReference type="RefSeq" id="WP_161566119.1">
    <property type="nucleotide sequence ID" value="NZ_CP029684.2"/>
</dbReference>
<evidence type="ECO:0000313" key="2">
    <source>
        <dbReference type="EMBL" id="QHW12504.1"/>
    </source>
</evidence>
<evidence type="ECO:0000256" key="1">
    <source>
        <dbReference type="SAM" id="Phobius"/>
    </source>
</evidence>
<keyword evidence="3" id="KW-1185">Reference proteome</keyword>